<gene>
    <name evidence="9" type="ORF">MPH_05333</name>
</gene>
<dbReference type="HOGENOM" id="CLU_196196_0_0_1"/>
<dbReference type="InterPro" id="IPR050414">
    <property type="entry name" value="Fungal_M35_metalloproteases"/>
</dbReference>
<organism evidence="9 10">
    <name type="scientific">Macrophomina phaseolina (strain MS6)</name>
    <name type="common">Charcoal rot fungus</name>
    <dbReference type="NCBI Taxonomy" id="1126212"/>
    <lineage>
        <taxon>Eukaryota</taxon>
        <taxon>Fungi</taxon>
        <taxon>Dikarya</taxon>
        <taxon>Ascomycota</taxon>
        <taxon>Pezizomycotina</taxon>
        <taxon>Dothideomycetes</taxon>
        <taxon>Dothideomycetes incertae sedis</taxon>
        <taxon>Botryosphaeriales</taxon>
        <taxon>Botryosphaeriaceae</taxon>
        <taxon>Macrophomina</taxon>
    </lineage>
</organism>
<dbReference type="EMBL" id="AHHD01000248">
    <property type="protein sequence ID" value="EKG17402.1"/>
    <property type="molecule type" value="Genomic_DNA"/>
</dbReference>
<dbReference type="PANTHER" id="PTHR37016">
    <property type="match status" value="1"/>
</dbReference>
<feature type="chain" id="PRO_5003867951" evidence="8">
    <location>
        <begin position="20"/>
        <end position="75"/>
    </location>
</feature>
<evidence type="ECO:0000256" key="2">
    <source>
        <dbReference type="ARBA" id="ARBA00022670"/>
    </source>
</evidence>
<evidence type="ECO:0000256" key="3">
    <source>
        <dbReference type="ARBA" id="ARBA00022723"/>
    </source>
</evidence>
<evidence type="ECO:0000256" key="1">
    <source>
        <dbReference type="ARBA" id="ARBA00001947"/>
    </source>
</evidence>
<accession>K2RXE8</accession>
<dbReference type="Pfam" id="PF02102">
    <property type="entry name" value="Peptidase_M35"/>
    <property type="match status" value="1"/>
</dbReference>
<proteinExistence type="predicted"/>
<evidence type="ECO:0000256" key="6">
    <source>
        <dbReference type="ARBA" id="ARBA00023049"/>
    </source>
</evidence>
<dbReference type="InParanoid" id="K2RXE8"/>
<dbReference type="InterPro" id="IPR001384">
    <property type="entry name" value="Peptidase_M35"/>
</dbReference>
<keyword evidence="5" id="KW-0862">Zinc</keyword>
<keyword evidence="7" id="KW-0865">Zymogen</keyword>
<dbReference type="Gene3D" id="2.60.40.2970">
    <property type="match status" value="1"/>
</dbReference>
<comment type="caution">
    <text evidence="9">The sequence shown here is derived from an EMBL/GenBank/DDBJ whole genome shotgun (WGS) entry which is preliminary data.</text>
</comment>
<dbReference type="GO" id="GO:0046872">
    <property type="term" value="F:metal ion binding"/>
    <property type="evidence" value="ECO:0007669"/>
    <property type="project" value="UniProtKB-KW"/>
</dbReference>
<protein>
    <submittedName>
        <fullName evidence="9">Peptidase M35 deuterolysin</fullName>
    </submittedName>
</protein>
<keyword evidence="2" id="KW-0645">Protease</keyword>
<keyword evidence="8" id="KW-0732">Signal</keyword>
<evidence type="ECO:0000256" key="8">
    <source>
        <dbReference type="SAM" id="SignalP"/>
    </source>
</evidence>
<dbReference type="PANTHER" id="PTHR37016:SF3">
    <property type="entry name" value="NEUTRAL PROTEASE 2-RELATED"/>
    <property type="match status" value="1"/>
</dbReference>
<dbReference type="GO" id="GO:0006508">
    <property type="term" value="P:proteolysis"/>
    <property type="evidence" value="ECO:0007669"/>
    <property type="project" value="UniProtKB-KW"/>
</dbReference>
<dbReference type="STRING" id="1126212.K2RXE8"/>
<feature type="non-terminal residue" evidence="9">
    <location>
        <position position="75"/>
    </location>
</feature>
<evidence type="ECO:0000313" key="9">
    <source>
        <dbReference type="EMBL" id="EKG17402.1"/>
    </source>
</evidence>
<comment type="cofactor">
    <cofactor evidence="1">
        <name>Zn(2+)</name>
        <dbReference type="ChEBI" id="CHEBI:29105"/>
    </cofactor>
</comment>
<evidence type="ECO:0000256" key="4">
    <source>
        <dbReference type="ARBA" id="ARBA00022801"/>
    </source>
</evidence>
<sequence length="75" mass="7987">MKFSAGFSLVMAAMASATAINLNKRDTPLDVKLEMISNSEVKATVTNKGLSALKLYKTGTILDQAPVEKVEINSA</sequence>
<dbReference type="OrthoDB" id="412874at2759"/>
<dbReference type="Proteomes" id="UP000007129">
    <property type="component" value="Unassembled WGS sequence"/>
</dbReference>
<feature type="signal peptide" evidence="8">
    <location>
        <begin position="1"/>
        <end position="19"/>
    </location>
</feature>
<keyword evidence="6" id="KW-0482">Metalloprotease</keyword>
<keyword evidence="3" id="KW-0479">Metal-binding</keyword>
<name>K2RXE8_MACPH</name>
<reference evidence="9 10" key="1">
    <citation type="journal article" date="2012" name="BMC Genomics">
        <title>Tools to kill: Genome of one of the most destructive plant pathogenic fungi Macrophomina phaseolina.</title>
        <authorList>
            <person name="Islam M.S."/>
            <person name="Haque M.S."/>
            <person name="Islam M.M."/>
            <person name="Emdad E.M."/>
            <person name="Halim A."/>
            <person name="Hossen Q.M.M."/>
            <person name="Hossain M.Z."/>
            <person name="Ahmed B."/>
            <person name="Rahim S."/>
            <person name="Rahman M.S."/>
            <person name="Alam M.M."/>
            <person name="Hou S."/>
            <person name="Wan X."/>
            <person name="Saito J.A."/>
            <person name="Alam M."/>
        </authorList>
    </citation>
    <scope>NUCLEOTIDE SEQUENCE [LARGE SCALE GENOMIC DNA]</scope>
    <source>
        <strain evidence="9 10">MS6</strain>
    </source>
</reference>
<evidence type="ECO:0000256" key="7">
    <source>
        <dbReference type="ARBA" id="ARBA00023145"/>
    </source>
</evidence>
<evidence type="ECO:0000256" key="5">
    <source>
        <dbReference type="ARBA" id="ARBA00022833"/>
    </source>
</evidence>
<dbReference type="GO" id="GO:0004222">
    <property type="term" value="F:metalloendopeptidase activity"/>
    <property type="evidence" value="ECO:0007669"/>
    <property type="project" value="InterPro"/>
</dbReference>
<keyword evidence="4" id="KW-0378">Hydrolase</keyword>
<dbReference type="VEuPathDB" id="FungiDB:MPH_05333"/>
<evidence type="ECO:0000313" key="10">
    <source>
        <dbReference type="Proteomes" id="UP000007129"/>
    </source>
</evidence>
<dbReference type="AlphaFoldDB" id="K2RXE8"/>